<reference evidence="2" key="1">
    <citation type="journal article" date="2021" name="Sci. Rep.">
        <title>Diploid genomic architecture of Nitzschia inconspicua, an elite biomass production diatom.</title>
        <authorList>
            <person name="Oliver A."/>
            <person name="Podell S."/>
            <person name="Pinowska A."/>
            <person name="Traller J.C."/>
            <person name="Smith S.R."/>
            <person name="McClure R."/>
            <person name="Beliaev A."/>
            <person name="Bohutskyi P."/>
            <person name="Hill E.A."/>
            <person name="Rabines A."/>
            <person name="Zheng H."/>
            <person name="Allen L.Z."/>
            <person name="Kuo A."/>
            <person name="Grigoriev I.V."/>
            <person name="Allen A.E."/>
            <person name="Hazlebeck D."/>
            <person name="Allen E.E."/>
        </authorList>
    </citation>
    <scope>NUCLEOTIDE SEQUENCE</scope>
    <source>
        <strain evidence="2">Hildebrandi</strain>
    </source>
</reference>
<evidence type="ECO:0000313" key="2">
    <source>
        <dbReference type="EMBL" id="KAG7342078.1"/>
    </source>
</evidence>
<gene>
    <name evidence="2" type="ORF">IV203_007170</name>
</gene>
<dbReference type="PANTHER" id="PTHR31984">
    <property type="entry name" value="TRANSPORTER, PUTATIVE (DUF179)-RELATED"/>
    <property type="match status" value="1"/>
</dbReference>
<dbReference type="InterPro" id="IPR003774">
    <property type="entry name" value="AlgH-like"/>
</dbReference>
<comment type="caution">
    <text evidence="2">The sequence shown here is derived from an EMBL/GenBank/DDBJ whole genome shotgun (WGS) entry which is preliminary data.</text>
</comment>
<dbReference type="Pfam" id="PF02622">
    <property type="entry name" value="DUF179"/>
    <property type="match status" value="2"/>
</dbReference>
<dbReference type="AlphaFoldDB" id="A0A9K3KFF1"/>
<reference evidence="2" key="2">
    <citation type="submission" date="2021-04" db="EMBL/GenBank/DDBJ databases">
        <authorList>
            <person name="Podell S."/>
        </authorList>
    </citation>
    <scope>NUCLEOTIDE SEQUENCE</scope>
    <source>
        <strain evidence="2">Hildebrandi</strain>
    </source>
</reference>
<protein>
    <submittedName>
        <fullName evidence="2">ACR COG1678 domain containing protein</fullName>
    </submittedName>
</protein>
<proteinExistence type="predicted"/>
<evidence type="ECO:0000256" key="1">
    <source>
        <dbReference type="SAM" id="MobiDB-lite"/>
    </source>
</evidence>
<feature type="compositionally biased region" description="Low complexity" evidence="1">
    <location>
        <begin position="126"/>
        <end position="145"/>
    </location>
</feature>
<organism evidence="2 3">
    <name type="scientific">Nitzschia inconspicua</name>
    <dbReference type="NCBI Taxonomy" id="303405"/>
    <lineage>
        <taxon>Eukaryota</taxon>
        <taxon>Sar</taxon>
        <taxon>Stramenopiles</taxon>
        <taxon>Ochrophyta</taxon>
        <taxon>Bacillariophyta</taxon>
        <taxon>Bacillariophyceae</taxon>
        <taxon>Bacillariophycidae</taxon>
        <taxon>Bacillariales</taxon>
        <taxon>Bacillariaceae</taxon>
        <taxon>Nitzschia</taxon>
    </lineage>
</organism>
<sequence>MMASHNHPSICLVWAVAIAIFFETTACLSFLYSSRPFVRVRRVPGSIVPSSITPLSTGTGTTWSTSPTNSFISSSVRLWTSLNDNSSDNNNADDDFSDDDNNDTTLDWRDVRAKLVMQYRHEQQESGTNNAAATTTSTISSCTSDKSNTAATVSWAYEAGDVIETGSLILSHPSQDFACGGLRQQYFYKSVVLVVEHTPAFTKGLILNRPTVHTMKDDHGEDWDVWYGGDVQGIHSKEEESFLCLHRLSGSSKNKDSQLTSELSTPILRDISSIPWEIAKMLVEAGEASKDDFWLCAGYAGWAPGQLQNELERGNWFMVATDVDSIWRMIGQDLTNPAGTDMWVQVMKRIGKESMTTCMPDQKFKDDMLKQWVLQRLLQTTTTKKSTPDRSNDHHDAVHNLSPGTLVRASSPILLDEQVFHQSLVLILDKKEDMTTGVVLNRPSSKSVEIAGSRLPLRFGGRFGVEGKGKTQTWLHCNHKQMQKAQVGEPISQDGKETSTFWRCSREDAESALAVGLAKPEDFVVVEGISVWNKNPLENRRNPSPVEIDTCFTKVDEGGIGIVWKLLLVQEPLSNKNAAENLEAANAAWMISGDASWMFSGRSKFGYSSDMQTMEQQHVQSLASSALDKWIRLFLMKP</sequence>
<evidence type="ECO:0000313" key="3">
    <source>
        <dbReference type="Proteomes" id="UP000693970"/>
    </source>
</evidence>
<feature type="region of interest" description="Disordered" evidence="1">
    <location>
        <begin position="121"/>
        <end position="145"/>
    </location>
</feature>
<dbReference type="PANTHER" id="PTHR31984:SF17">
    <property type="entry name" value="TRANSCRIPTIONAL REGULATOR"/>
    <property type="match status" value="1"/>
</dbReference>
<feature type="compositionally biased region" description="Basic and acidic residues" evidence="1">
    <location>
        <begin position="386"/>
        <end position="398"/>
    </location>
</feature>
<name>A0A9K3KFF1_9STRA</name>
<feature type="region of interest" description="Disordered" evidence="1">
    <location>
        <begin position="383"/>
        <end position="402"/>
    </location>
</feature>
<dbReference type="Proteomes" id="UP000693970">
    <property type="component" value="Unassembled WGS sequence"/>
</dbReference>
<keyword evidence="3" id="KW-1185">Reference proteome</keyword>
<dbReference type="OrthoDB" id="272750at2759"/>
<dbReference type="EMBL" id="JAGRRH010000025">
    <property type="protein sequence ID" value="KAG7342078.1"/>
    <property type="molecule type" value="Genomic_DNA"/>
</dbReference>
<accession>A0A9K3KFF1</accession>